<organism evidence="1 2">
    <name type="scientific">Gossypium arboreum</name>
    <name type="common">Tree cotton</name>
    <name type="synonym">Gossypium nanking</name>
    <dbReference type="NCBI Taxonomy" id="29729"/>
    <lineage>
        <taxon>Eukaryota</taxon>
        <taxon>Viridiplantae</taxon>
        <taxon>Streptophyta</taxon>
        <taxon>Embryophyta</taxon>
        <taxon>Tracheophyta</taxon>
        <taxon>Spermatophyta</taxon>
        <taxon>Magnoliopsida</taxon>
        <taxon>eudicotyledons</taxon>
        <taxon>Gunneridae</taxon>
        <taxon>Pentapetalae</taxon>
        <taxon>rosids</taxon>
        <taxon>malvids</taxon>
        <taxon>Malvales</taxon>
        <taxon>Malvaceae</taxon>
        <taxon>Malvoideae</taxon>
        <taxon>Gossypium</taxon>
    </lineage>
</organism>
<protein>
    <submittedName>
        <fullName evidence="1">Uncharacterized protein</fullName>
    </submittedName>
</protein>
<gene>
    <name evidence="1" type="ORF">F383_39148</name>
</gene>
<evidence type="ECO:0000313" key="1">
    <source>
        <dbReference type="EMBL" id="KHG01064.1"/>
    </source>
</evidence>
<dbReference type="Proteomes" id="UP000032142">
    <property type="component" value="Unassembled WGS sequence"/>
</dbReference>
<keyword evidence="2" id="KW-1185">Reference proteome</keyword>
<proteinExistence type="predicted"/>
<evidence type="ECO:0000313" key="2">
    <source>
        <dbReference type="Proteomes" id="UP000032142"/>
    </source>
</evidence>
<accession>A0A0B0MNI1</accession>
<comment type="caution">
    <text evidence="1">The sequence shown here is derived from an EMBL/GenBank/DDBJ whole genome shotgun (WGS) entry which is preliminary data.</text>
</comment>
<dbReference type="AlphaFoldDB" id="A0A0B0MNI1"/>
<reference evidence="2" key="1">
    <citation type="submission" date="2014-09" db="EMBL/GenBank/DDBJ databases">
        <authorList>
            <person name="Mudge J."/>
            <person name="Ramaraj T."/>
            <person name="Lindquist I.E."/>
            <person name="Bharti A.K."/>
            <person name="Sundararajan A."/>
            <person name="Cameron C.T."/>
            <person name="Woodward J.E."/>
            <person name="May G.D."/>
            <person name="Brubaker C."/>
            <person name="Broadhvest J."/>
            <person name="Wilkins T.A."/>
        </authorList>
    </citation>
    <scope>NUCLEOTIDE SEQUENCE</scope>
    <source>
        <strain evidence="2">cv. AKA8401</strain>
    </source>
</reference>
<name>A0A0B0MNI1_GOSAR</name>
<sequence length="32" mass="3631">MVQLCQIDTTVFRTLGPFLVPFALLCSPKYKT</sequence>
<dbReference type="EMBL" id="JRRC01168217">
    <property type="protein sequence ID" value="KHG01064.1"/>
    <property type="molecule type" value="Genomic_DNA"/>
</dbReference>